<sequence>MTRPKASYGPGNSVSLTLSGDPGAKVGLVAVDKGVYTLNNNHRLTQNKIWDTIEKLDTGCTVGGGADSLSVFYDAGLIIETNAAFGTQIRTDPSCPYKGRQRRAVMSEEPGKANLILLKPDKHGGAQTEHIRSAVYRDQVPNSHADTLISVKKDDLEDNEIMIKVVARPSVISWQITKENQFRNYQIRYFDKSMTVTASGKGEVSVIVERWYYALPEKKESDCENLDFSITFTKMDRPSHQDAEESFMLNIDVLYHKERDATILILDIGLLNGFIVDTDDLKMLAIERGCSIERFEMGRVLSERGSLIIHLDKVSHKVADKISFKVHRVMNVRDLQPAAISVCEFQNKTPCVKFYRPQRGGTLNTVCFEDSLCTCAEERCSVQKNDVSEKECMDNVRELSTDYVYKATVVDMNLTTQTDTYTMSIAQVLKAGKDEKVMKGTKVVFMGLPYCREALGLKVGQTYIIMGESRDTHLVRENDLLLYKYFLGEKTWIEHWPTVSDCLSRGSKVCQEIEKLRHQIVTFGYGV</sequence>
<dbReference type="FunFam" id="2.40.50.120:FF:000013">
    <property type="entry name" value="Complement C3"/>
    <property type="match status" value="1"/>
</dbReference>
<evidence type="ECO:0000313" key="5">
    <source>
        <dbReference type="Ensembl" id="ENSELUP00000092711.1"/>
    </source>
</evidence>
<dbReference type="Gene3D" id="6.20.50.160">
    <property type="match status" value="1"/>
</dbReference>
<dbReference type="Pfam" id="PF07703">
    <property type="entry name" value="A2M_BRD"/>
    <property type="match status" value="1"/>
</dbReference>
<evidence type="ECO:0000256" key="3">
    <source>
        <dbReference type="ARBA" id="ARBA00023157"/>
    </source>
</evidence>
<dbReference type="Proteomes" id="UP000265140">
    <property type="component" value="Chromosome 10"/>
</dbReference>
<evidence type="ECO:0000313" key="6">
    <source>
        <dbReference type="Proteomes" id="UP000265140"/>
    </source>
</evidence>
<accession>A0AAY5KVJ9</accession>
<dbReference type="InterPro" id="IPR036595">
    <property type="entry name" value="A-macroglobulin_rcpt-bd_sf"/>
</dbReference>
<protein>
    <recommendedName>
        <fullName evidence="4">NTR domain-containing protein</fullName>
    </recommendedName>
</protein>
<dbReference type="PANTHER" id="PTHR11412">
    <property type="entry name" value="MACROGLOBULIN / COMPLEMENT"/>
    <property type="match status" value="1"/>
</dbReference>
<dbReference type="Pfam" id="PF07677">
    <property type="entry name" value="A2M_recep"/>
    <property type="match status" value="1"/>
</dbReference>
<dbReference type="Ensembl" id="ENSELUT00000102654.1">
    <property type="protein sequence ID" value="ENSELUP00000092711.1"/>
    <property type="gene ID" value="ENSELUG00000035800.1"/>
</dbReference>
<evidence type="ECO:0000256" key="2">
    <source>
        <dbReference type="ARBA" id="ARBA00022525"/>
    </source>
</evidence>
<dbReference type="Gene3D" id="2.60.40.690">
    <property type="entry name" value="Alpha-macroglobulin, receptor-binding domain"/>
    <property type="match status" value="1"/>
</dbReference>
<gene>
    <name evidence="5" type="primary">RARS1</name>
</gene>
<feature type="domain" description="NTR" evidence="4">
    <location>
        <begin position="375"/>
        <end position="525"/>
    </location>
</feature>
<dbReference type="InterPro" id="IPR050473">
    <property type="entry name" value="A2M/Complement_sys"/>
</dbReference>
<evidence type="ECO:0000256" key="1">
    <source>
        <dbReference type="ARBA" id="ARBA00004613"/>
    </source>
</evidence>
<dbReference type="InterPro" id="IPR008993">
    <property type="entry name" value="TIMP-like_OB-fold"/>
</dbReference>
<dbReference type="SUPFAM" id="SSF50242">
    <property type="entry name" value="TIMP-like"/>
    <property type="match status" value="1"/>
</dbReference>
<reference evidence="5" key="2">
    <citation type="submission" date="2025-08" db="UniProtKB">
        <authorList>
            <consortium name="Ensembl"/>
        </authorList>
    </citation>
    <scope>IDENTIFICATION</scope>
</reference>
<reference evidence="5 6" key="1">
    <citation type="submission" date="2020-02" db="EMBL/GenBank/DDBJ databases">
        <title>Esox lucius (northern pike) genome, fEsoLuc1, primary haplotype.</title>
        <authorList>
            <person name="Myers G."/>
            <person name="Karagic N."/>
            <person name="Meyer A."/>
            <person name="Pippel M."/>
            <person name="Reichard M."/>
            <person name="Winkler S."/>
            <person name="Tracey A."/>
            <person name="Sims Y."/>
            <person name="Howe K."/>
            <person name="Rhie A."/>
            <person name="Formenti G."/>
            <person name="Durbin R."/>
            <person name="Fedrigo O."/>
            <person name="Jarvis E.D."/>
        </authorList>
    </citation>
    <scope>NUCLEOTIDE SEQUENCE [LARGE SCALE GENOMIC DNA]</scope>
</reference>
<dbReference type="InterPro" id="IPR018933">
    <property type="entry name" value="Netrin_module_non-TIMP"/>
</dbReference>
<organism evidence="5 6">
    <name type="scientific">Esox lucius</name>
    <name type="common">Northern pike</name>
    <dbReference type="NCBI Taxonomy" id="8010"/>
    <lineage>
        <taxon>Eukaryota</taxon>
        <taxon>Metazoa</taxon>
        <taxon>Chordata</taxon>
        <taxon>Craniata</taxon>
        <taxon>Vertebrata</taxon>
        <taxon>Euteleostomi</taxon>
        <taxon>Actinopterygii</taxon>
        <taxon>Neopterygii</taxon>
        <taxon>Teleostei</taxon>
        <taxon>Protacanthopterygii</taxon>
        <taxon>Esociformes</taxon>
        <taxon>Esocidae</taxon>
        <taxon>Esox</taxon>
    </lineage>
</organism>
<dbReference type="Pfam" id="PF01759">
    <property type="entry name" value="NTR"/>
    <property type="match status" value="1"/>
</dbReference>
<reference evidence="5" key="3">
    <citation type="submission" date="2025-09" db="UniProtKB">
        <authorList>
            <consortium name="Ensembl"/>
        </authorList>
    </citation>
    <scope>IDENTIFICATION</scope>
</reference>
<dbReference type="Gene3D" id="2.40.50.120">
    <property type="match status" value="1"/>
</dbReference>
<keyword evidence="2" id="KW-0964">Secreted</keyword>
<dbReference type="InterPro" id="IPR009048">
    <property type="entry name" value="A-macroglobulin_rcpt-bd"/>
</dbReference>
<dbReference type="SUPFAM" id="SSF49410">
    <property type="entry name" value="Alpha-macroglobulin receptor domain"/>
    <property type="match status" value="1"/>
</dbReference>
<dbReference type="GeneTree" id="ENSGT00940000154063"/>
<proteinExistence type="predicted"/>
<dbReference type="AlphaFoldDB" id="A0AAY5KVJ9"/>
<keyword evidence="3" id="KW-1015">Disulfide bond</keyword>
<dbReference type="SMART" id="SM00643">
    <property type="entry name" value="C345C"/>
    <property type="match status" value="1"/>
</dbReference>
<evidence type="ECO:0000259" key="4">
    <source>
        <dbReference type="PROSITE" id="PS50189"/>
    </source>
</evidence>
<keyword evidence="6" id="KW-1185">Reference proteome</keyword>
<dbReference type="InterPro" id="IPR011625">
    <property type="entry name" value="A2M_N_BRD"/>
</dbReference>
<name>A0AAY5KVJ9_ESOLU</name>
<dbReference type="Gene3D" id="2.60.120.1540">
    <property type="match status" value="1"/>
</dbReference>
<dbReference type="PANTHER" id="PTHR11412:SF81">
    <property type="entry name" value="COMPLEMENT C3"/>
    <property type="match status" value="1"/>
</dbReference>
<dbReference type="PROSITE" id="PS50189">
    <property type="entry name" value="NTR"/>
    <property type="match status" value="1"/>
</dbReference>
<comment type="subcellular location">
    <subcellularLocation>
        <location evidence="1">Secreted</location>
    </subcellularLocation>
</comment>
<dbReference type="SMART" id="SM01361">
    <property type="entry name" value="A2M_recep"/>
    <property type="match status" value="1"/>
</dbReference>
<dbReference type="GO" id="GO:0005576">
    <property type="term" value="C:extracellular region"/>
    <property type="evidence" value="ECO:0007669"/>
    <property type="project" value="UniProtKB-SubCell"/>
</dbReference>
<dbReference type="InterPro" id="IPR001134">
    <property type="entry name" value="Netrin_domain"/>
</dbReference>
<dbReference type="Gene3D" id="1.20.50.70">
    <property type="match status" value="1"/>
</dbReference>